<gene>
    <name evidence="9" type="ORF">ACFFGY_09390</name>
</gene>
<evidence type="ECO:0000259" key="8">
    <source>
        <dbReference type="PROSITE" id="PS50893"/>
    </source>
</evidence>
<dbReference type="InterPro" id="IPR013563">
    <property type="entry name" value="Oligopep_ABC_C"/>
</dbReference>
<dbReference type="Proteomes" id="UP001589865">
    <property type="component" value="Unassembled WGS sequence"/>
</dbReference>
<dbReference type="GO" id="GO:0005524">
    <property type="term" value="F:ATP binding"/>
    <property type="evidence" value="ECO:0007669"/>
    <property type="project" value="UniProtKB-KW"/>
</dbReference>
<comment type="similarity">
    <text evidence="2">Belongs to the ABC transporter superfamily.</text>
</comment>
<protein>
    <submittedName>
        <fullName evidence="9">ABC transporter ATP-binding protein</fullName>
    </submittedName>
</protein>
<dbReference type="PROSITE" id="PS00211">
    <property type="entry name" value="ABC_TRANSPORTER_1"/>
    <property type="match status" value="1"/>
</dbReference>
<comment type="caution">
    <text evidence="9">The sequence shown here is derived from an EMBL/GenBank/DDBJ whole genome shotgun (WGS) entry which is preliminary data.</text>
</comment>
<sequence length="333" mass="35301">MSGTASSLAMPAAAPAASPPALAVRDLSLSINGIEMVDGIDVSVGAGEVLAIVGESGCGKSLTAQAIMRLLPRAVRQGRGRIELAGENISTLSERQMRRVRGRRMSMIFQEPQAALDPLSTVGAQVAEATGLRGRAARDAVLRMLTEVGISDPARRIDQYPFELSGGMCQRVMIATALVARPLVLVADEPTTALDVTIQAQILDLLRNLAAERGTAIVLITHDMGVVADVADRVAVMYAGRIAESGPTGELFRAPRHPYTALLLAALPRLDDAPKSRLAVIEGRVPTPAEFPPGCRFSSRCPLADDHCRAVQPPLRDMGAGHLSACWHAEEVR</sequence>
<dbReference type="NCBIfam" id="TIGR01727">
    <property type="entry name" value="oligo_HPY"/>
    <property type="match status" value="1"/>
</dbReference>
<keyword evidence="7" id="KW-0472">Membrane</keyword>
<dbReference type="Pfam" id="PF00005">
    <property type="entry name" value="ABC_tran"/>
    <property type="match status" value="1"/>
</dbReference>
<proteinExistence type="inferred from homology"/>
<keyword evidence="5" id="KW-0547">Nucleotide-binding</keyword>
<dbReference type="InterPro" id="IPR003593">
    <property type="entry name" value="AAA+_ATPase"/>
</dbReference>
<dbReference type="Gene3D" id="3.40.50.300">
    <property type="entry name" value="P-loop containing nucleotide triphosphate hydrolases"/>
    <property type="match status" value="1"/>
</dbReference>
<dbReference type="InterPro" id="IPR003439">
    <property type="entry name" value="ABC_transporter-like_ATP-bd"/>
</dbReference>
<accession>A0ABV6JRV5</accession>
<keyword evidence="3" id="KW-0813">Transport</keyword>
<comment type="subcellular location">
    <subcellularLocation>
        <location evidence="1">Cell inner membrane</location>
        <topology evidence="1">Peripheral membrane protein</topology>
    </subcellularLocation>
</comment>
<keyword evidence="4" id="KW-1003">Cell membrane</keyword>
<dbReference type="Pfam" id="PF08352">
    <property type="entry name" value="oligo_HPY"/>
    <property type="match status" value="1"/>
</dbReference>
<name>A0ABV6JRV5_9PROT</name>
<dbReference type="InterPro" id="IPR027417">
    <property type="entry name" value="P-loop_NTPase"/>
</dbReference>
<evidence type="ECO:0000313" key="10">
    <source>
        <dbReference type="Proteomes" id="UP001589865"/>
    </source>
</evidence>
<dbReference type="PANTHER" id="PTHR43297">
    <property type="entry name" value="OLIGOPEPTIDE TRANSPORT ATP-BINDING PROTEIN APPD"/>
    <property type="match status" value="1"/>
</dbReference>
<evidence type="ECO:0000313" key="9">
    <source>
        <dbReference type="EMBL" id="MFC0408459.1"/>
    </source>
</evidence>
<dbReference type="SMART" id="SM00382">
    <property type="entry name" value="AAA"/>
    <property type="match status" value="1"/>
</dbReference>
<keyword evidence="10" id="KW-1185">Reference proteome</keyword>
<dbReference type="SUPFAM" id="SSF52540">
    <property type="entry name" value="P-loop containing nucleoside triphosphate hydrolases"/>
    <property type="match status" value="1"/>
</dbReference>
<evidence type="ECO:0000256" key="4">
    <source>
        <dbReference type="ARBA" id="ARBA00022475"/>
    </source>
</evidence>
<reference evidence="9 10" key="1">
    <citation type="submission" date="2024-09" db="EMBL/GenBank/DDBJ databases">
        <authorList>
            <person name="Sun Q."/>
            <person name="Mori K."/>
        </authorList>
    </citation>
    <scope>NUCLEOTIDE SEQUENCE [LARGE SCALE GENOMIC DNA]</scope>
    <source>
        <strain evidence="9 10">TBRC 5777</strain>
    </source>
</reference>
<keyword evidence="6 9" id="KW-0067">ATP-binding</keyword>
<dbReference type="RefSeq" id="WP_377044211.1">
    <property type="nucleotide sequence ID" value="NZ_JBHLUN010000006.1"/>
</dbReference>
<dbReference type="PANTHER" id="PTHR43297:SF2">
    <property type="entry name" value="DIPEPTIDE TRANSPORT ATP-BINDING PROTEIN DPPD"/>
    <property type="match status" value="1"/>
</dbReference>
<dbReference type="CDD" id="cd03257">
    <property type="entry name" value="ABC_NikE_OppD_transporters"/>
    <property type="match status" value="1"/>
</dbReference>
<dbReference type="EMBL" id="JBHLUN010000006">
    <property type="protein sequence ID" value="MFC0408459.1"/>
    <property type="molecule type" value="Genomic_DNA"/>
</dbReference>
<evidence type="ECO:0000256" key="7">
    <source>
        <dbReference type="ARBA" id="ARBA00023136"/>
    </source>
</evidence>
<evidence type="ECO:0000256" key="2">
    <source>
        <dbReference type="ARBA" id="ARBA00005417"/>
    </source>
</evidence>
<evidence type="ECO:0000256" key="1">
    <source>
        <dbReference type="ARBA" id="ARBA00004417"/>
    </source>
</evidence>
<dbReference type="PROSITE" id="PS50893">
    <property type="entry name" value="ABC_TRANSPORTER_2"/>
    <property type="match status" value="1"/>
</dbReference>
<evidence type="ECO:0000256" key="3">
    <source>
        <dbReference type="ARBA" id="ARBA00022448"/>
    </source>
</evidence>
<dbReference type="InterPro" id="IPR017871">
    <property type="entry name" value="ABC_transporter-like_CS"/>
</dbReference>
<organism evidence="9 10">
    <name type="scientific">Roseomonas elaeocarpi</name>
    <dbReference type="NCBI Taxonomy" id="907779"/>
    <lineage>
        <taxon>Bacteria</taxon>
        <taxon>Pseudomonadati</taxon>
        <taxon>Pseudomonadota</taxon>
        <taxon>Alphaproteobacteria</taxon>
        <taxon>Acetobacterales</taxon>
        <taxon>Roseomonadaceae</taxon>
        <taxon>Roseomonas</taxon>
    </lineage>
</organism>
<evidence type="ECO:0000256" key="5">
    <source>
        <dbReference type="ARBA" id="ARBA00022741"/>
    </source>
</evidence>
<dbReference type="InterPro" id="IPR050388">
    <property type="entry name" value="ABC_Ni/Peptide_Import"/>
</dbReference>
<evidence type="ECO:0000256" key="6">
    <source>
        <dbReference type="ARBA" id="ARBA00022840"/>
    </source>
</evidence>
<feature type="domain" description="ABC transporter" evidence="8">
    <location>
        <begin position="22"/>
        <end position="264"/>
    </location>
</feature>